<comment type="pathway">
    <text evidence="1">Carbohydrate acid metabolism.</text>
</comment>
<sequence length="204" mass="21566">MKRKIELLKTCRVIGVIDAADEQQALRLAQLYESGGVMALLVRLSKHAPVSLLSALGERYSSSMVIGAGNVTDADTAFEAVEAGARFIETPSFDTAIFKTCGNLSVPAIPEAFSPGEVRRALALGAEIVELYPAVSLGADYFELMKNDHPAAAFMAAGGVTEENAARFAGAGADLIRADFSRWAADEALFVRKVKAILSAAQSV</sequence>
<evidence type="ECO:0000256" key="1">
    <source>
        <dbReference type="ARBA" id="ARBA00004761"/>
    </source>
</evidence>
<dbReference type="Proteomes" id="UP000620366">
    <property type="component" value="Unassembled WGS sequence"/>
</dbReference>
<evidence type="ECO:0000256" key="3">
    <source>
        <dbReference type="ARBA" id="ARBA00011233"/>
    </source>
</evidence>
<evidence type="ECO:0000256" key="2">
    <source>
        <dbReference type="ARBA" id="ARBA00006906"/>
    </source>
</evidence>
<organism evidence="6 7">
    <name type="scientific">Feifania hominis</name>
    <dbReference type="NCBI Taxonomy" id="2763660"/>
    <lineage>
        <taxon>Bacteria</taxon>
        <taxon>Bacillati</taxon>
        <taxon>Bacillota</taxon>
        <taxon>Clostridia</taxon>
        <taxon>Eubacteriales</taxon>
        <taxon>Feifaniaceae</taxon>
        <taxon>Feifania</taxon>
    </lineage>
</organism>
<dbReference type="EMBL" id="JACRSP010000002">
    <property type="protein sequence ID" value="MBC8536005.1"/>
    <property type="molecule type" value="Genomic_DNA"/>
</dbReference>
<dbReference type="InterPro" id="IPR013785">
    <property type="entry name" value="Aldolase_TIM"/>
</dbReference>
<dbReference type="PANTHER" id="PTHR30246">
    <property type="entry name" value="2-KETO-3-DEOXY-6-PHOSPHOGLUCONATE ALDOLASE"/>
    <property type="match status" value="1"/>
</dbReference>
<name>A0A926DBN4_9FIRM</name>
<dbReference type="RefSeq" id="WP_249299761.1">
    <property type="nucleotide sequence ID" value="NZ_JACRSP010000002.1"/>
</dbReference>
<comment type="similarity">
    <text evidence="2">Belongs to the KHG/KDPG aldolase family.</text>
</comment>
<dbReference type="SUPFAM" id="SSF51569">
    <property type="entry name" value="Aldolase"/>
    <property type="match status" value="1"/>
</dbReference>
<keyword evidence="4" id="KW-0456">Lyase</keyword>
<comment type="caution">
    <text evidence="6">The sequence shown here is derived from an EMBL/GenBank/DDBJ whole genome shotgun (WGS) entry which is preliminary data.</text>
</comment>
<evidence type="ECO:0000256" key="4">
    <source>
        <dbReference type="ARBA" id="ARBA00023239"/>
    </source>
</evidence>
<proteinExistence type="inferred from homology"/>
<dbReference type="CDD" id="cd00452">
    <property type="entry name" value="KDPG_aldolase"/>
    <property type="match status" value="1"/>
</dbReference>
<comment type="subunit">
    <text evidence="3">Homotrimer.</text>
</comment>
<evidence type="ECO:0000313" key="7">
    <source>
        <dbReference type="Proteomes" id="UP000620366"/>
    </source>
</evidence>
<keyword evidence="5" id="KW-0119">Carbohydrate metabolism</keyword>
<accession>A0A926DBN4</accession>
<dbReference type="GO" id="GO:0016829">
    <property type="term" value="F:lyase activity"/>
    <property type="evidence" value="ECO:0007669"/>
    <property type="project" value="UniProtKB-KW"/>
</dbReference>
<dbReference type="InterPro" id="IPR000887">
    <property type="entry name" value="Aldlse_KDPG_KHG"/>
</dbReference>
<evidence type="ECO:0000256" key="5">
    <source>
        <dbReference type="ARBA" id="ARBA00023277"/>
    </source>
</evidence>
<gene>
    <name evidence="6" type="ORF">H8695_04785</name>
</gene>
<reference evidence="6" key="1">
    <citation type="submission" date="2020-08" db="EMBL/GenBank/DDBJ databases">
        <title>Genome public.</title>
        <authorList>
            <person name="Liu C."/>
            <person name="Sun Q."/>
        </authorList>
    </citation>
    <scope>NUCLEOTIDE SEQUENCE</scope>
    <source>
        <strain evidence="6">BX7</strain>
    </source>
</reference>
<evidence type="ECO:0000313" key="6">
    <source>
        <dbReference type="EMBL" id="MBC8536005.1"/>
    </source>
</evidence>
<dbReference type="Gene3D" id="3.20.20.70">
    <property type="entry name" value="Aldolase class I"/>
    <property type="match status" value="1"/>
</dbReference>
<dbReference type="Pfam" id="PF01081">
    <property type="entry name" value="Aldolase"/>
    <property type="match status" value="1"/>
</dbReference>
<dbReference type="AlphaFoldDB" id="A0A926DBN4"/>
<protein>
    <submittedName>
        <fullName evidence="6">Bifunctional 4-hydroxy-2-oxoglutarate aldolase/2-dehydro-3-deoxy-phosphogluconate aldolase</fullName>
    </submittedName>
</protein>
<keyword evidence="7" id="KW-1185">Reference proteome</keyword>
<dbReference type="PANTHER" id="PTHR30246:SF1">
    <property type="entry name" value="2-DEHYDRO-3-DEOXY-6-PHOSPHOGALACTONATE ALDOLASE-RELATED"/>
    <property type="match status" value="1"/>
</dbReference>